<dbReference type="Gene3D" id="1.10.260.40">
    <property type="entry name" value="lambda repressor-like DNA-binding domains"/>
    <property type="match status" value="1"/>
</dbReference>
<evidence type="ECO:0000313" key="3">
    <source>
        <dbReference type="Proteomes" id="UP000830583"/>
    </source>
</evidence>
<dbReference type="CDD" id="cd00093">
    <property type="entry name" value="HTH_XRE"/>
    <property type="match status" value="1"/>
</dbReference>
<evidence type="ECO:0000313" key="2">
    <source>
        <dbReference type="EMBL" id="UPQ80616.1"/>
    </source>
</evidence>
<dbReference type="EMBL" id="CP096205">
    <property type="protein sequence ID" value="UPQ80616.1"/>
    <property type="molecule type" value="Genomic_DNA"/>
</dbReference>
<evidence type="ECO:0000259" key="1">
    <source>
        <dbReference type="PROSITE" id="PS50943"/>
    </source>
</evidence>
<dbReference type="NCBIfam" id="TIGR02612">
    <property type="entry name" value="mob_myst_A"/>
    <property type="match status" value="1"/>
</dbReference>
<dbReference type="InterPro" id="IPR001387">
    <property type="entry name" value="Cro/C1-type_HTH"/>
</dbReference>
<proteinExistence type="predicted"/>
<dbReference type="Pfam" id="PF01381">
    <property type="entry name" value="HTH_3"/>
    <property type="match status" value="1"/>
</dbReference>
<dbReference type="Proteomes" id="UP000830583">
    <property type="component" value="Chromosome"/>
</dbReference>
<dbReference type="InterPro" id="IPR010982">
    <property type="entry name" value="Lambda_DNA-bd_dom_sf"/>
</dbReference>
<feature type="domain" description="HTH cro/C1-type" evidence="1">
    <location>
        <begin position="33"/>
        <end position="90"/>
    </location>
</feature>
<dbReference type="SMART" id="SM00530">
    <property type="entry name" value="HTH_XRE"/>
    <property type="match status" value="1"/>
</dbReference>
<accession>A0ABY4KIE7</accession>
<dbReference type="SUPFAM" id="SSF47413">
    <property type="entry name" value="lambda repressor-like DNA-binding domains"/>
    <property type="match status" value="1"/>
</dbReference>
<name>A0ABY4KIE7_9FLAO</name>
<keyword evidence="3" id="KW-1185">Reference proteome</keyword>
<protein>
    <submittedName>
        <fullName evidence="2">Mobile mystery protein A</fullName>
    </submittedName>
</protein>
<sequence length="153" mass="17850">MRNQKKLLIEQLDRKIKPFQKAENVIIPEKGWVYSIRTALNMTLEQLGKRLNITKQGVKKIEEREANESISINLLKEIANALDMKFVYGFVPKKGSIENLIDYKSQELATKIVLRTNHNMKLENQGNSEEQIQKAIKELASEIKREVRRSLWD</sequence>
<dbReference type="InterPro" id="IPR013435">
    <property type="entry name" value="Mobile_mystery_prot_A"/>
</dbReference>
<dbReference type="PROSITE" id="PS50943">
    <property type="entry name" value="HTH_CROC1"/>
    <property type="match status" value="1"/>
</dbReference>
<organism evidence="2 3">
    <name type="scientific">Flavobacterium azooxidireducens</name>
    <dbReference type="NCBI Taxonomy" id="1871076"/>
    <lineage>
        <taxon>Bacteria</taxon>
        <taxon>Pseudomonadati</taxon>
        <taxon>Bacteroidota</taxon>
        <taxon>Flavobacteriia</taxon>
        <taxon>Flavobacteriales</taxon>
        <taxon>Flavobacteriaceae</taxon>
        <taxon>Flavobacterium</taxon>
    </lineage>
</organism>
<gene>
    <name evidence="2" type="ORF">M0M57_07190</name>
</gene>
<dbReference type="RefSeq" id="WP_248436506.1">
    <property type="nucleotide sequence ID" value="NZ_CP096205.1"/>
</dbReference>
<reference evidence="2" key="1">
    <citation type="submission" date="2022-04" db="EMBL/GenBank/DDBJ databases">
        <title>Consumption of N2O by Flavobacterium azooxidireducens sp. nov. isolated from Decomposing Leaf Litter of Phragmites australis (Cav.).</title>
        <authorList>
            <person name="Behrendt U."/>
            <person name="Spanner T."/>
            <person name="Augustin J."/>
            <person name="Horn M.A."/>
            <person name="Kolb S."/>
            <person name="Ulrich A."/>
        </authorList>
    </citation>
    <scope>NUCLEOTIDE SEQUENCE</scope>
    <source>
        <strain evidence="2">IGB 4-14</strain>
    </source>
</reference>